<keyword evidence="6" id="KW-0325">Glycoprotein</keyword>
<name>A0A1I8BTY6_MELHA</name>
<dbReference type="Pfam" id="PF07677">
    <property type="entry name" value="A2M_recep"/>
    <property type="match status" value="1"/>
</dbReference>
<dbReference type="GO" id="GO:0004867">
    <property type="term" value="F:serine-type endopeptidase inhibitor activity"/>
    <property type="evidence" value="ECO:0007669"/>
    <property type="project" value="UniProtKB-KW"/>
</dbReference>
<dbReference type="OMA" id="KYMETGY"/>
<dbReference type="PANTHER" id="PTHR11412">
    <property type="entry name" value="MACROGLOBULIN / COMPLEMENT"/>
    <property type="match status" value="1"/>
</dbReference>
<dbReference type="FunFam" id="1.50.10.20:FF:000001">
    <property type="entry name" value="CD109 isoform 1"/>
    <property type="match status" value="1"/>
</dbReference>
<dbReference type="InterPro" id="IPR050473">
    <property type="entry name" value="A2M/Complement_sys"/>
</dbReference>
<proteinExistence type="inferred from homology"/>
<dbReference type="InterPro" id="IPR041813">
    <property type="entry name" value="A2M_TED"/>
</dbReference>
<keyword evidence="11" id="KW-1185">Reference proteome</keyword>
<evidence type="ECO:0000313" key="12">
    <source>
        <dbReference type="WBParaSite" id="MhA1_Contig594.frz3.gene10"/>
    </source>
</evidence>
<evidence type="ECO:0000256" key="1">
    <source>
        <dbReference type="ARBA" id="ARBA00010952"/>
    </source>
</evidence>
<evidence type="ECO:0000256" key="8">
    <source>
        <dbReference type="SAM" id="Phobius"/>
    </source>
</evidence>
<dbReference type="InterPro" id="IPR009048">
    <property type="entry name" value="A-macroglobulin_rcpt-bd"/>
</dbReference>
<dbReference type="Gene3D" id="2.60.40.690">
    <property type="entry name" value="Alpha-macroglobulin, receptor-binding domain"/>
    <property type="match status" value="1"/>
</dbReference>
<dbReference type="Gene3D" id="2.20.130.20">
    <property type="match status" value="1"/>
</dbReference>
<feature type="domain" description="Alpha-macroglobulin receptor-binding" evidence="10">
    <location>
        <begin position="704"/>
        <end position="793"/>
    </location>
</feature>
<evidence type="ECO:0000256" key="7">
    <source>
        <dbReference type="SAM" id="MobiDB-lite"/>
    </source>
</evidence>
<dbReference type="InterPro" id="IPR013783">
    <property type="entry name" value="Ig-like_fold"/>
</dbReference>
<dbReference type="SUPFAM" id="SSF48239">
    <property type="entry name" value="Terpenoid cyclases/Protein prenyltransferases"/>
    <property type="match status" value="1"/>
</dbReference>
<keyword evidence="4" id="KW-0722">Serine protease inhibitor</keyword>
<comment type="similarity">
    <text evidence="1">Belongs to the protease inhibitor I39 (alpha-2-macroglobulin) family.</text>
</comment>
<dbReference type="SMART" id="SM01360">
    <property type="entry name" value="A2M"/>
    <property type="match status" value="1"/>
</dbReference>
<dbReference type="InterPro" id="IPR014756">
    <property type="entry name" value="Ig_E-set"/>
</dbReference>
<dbReference type="InterPro" id="IPR047565">
    <property type="entry name" value="Alpha-macroglob_thiol-ester_cl"/>
</dbReference>
<reference evidence="12" key="1">
    <citation type="submission" date="2016-11" db="UniProtKB">
        <authorList>
            <consortium name="WormBaseParasite"/>
        </authorList>
    </citation>
    <scope>IDENTIFICATION</scope>
</reference>
<dbReference type="WBParaSite" id="MhA1_Contig594.frz3.gene10">
    <property type="protein sequence ID" value="MhA1_Contig594.frz3.gene10"/>
    <property type="gene ID" value="MhA1_Contig594.frz3.gene10"/>
</dbReference>
<dbReference type="SUPFAM" id="SSF81296">
    <property type="entry name" value="E set domains"/>
    <property type="match status" value="1"/>
</dbReference>
<dbReference type="Pfam" id="PF07678">
    <property type="entry name" value="TED_complement"/>
    <property type="match status" value="1"/>
</dbReference>
<keyword evidence="8" id="KW-0812">Transmembrane</keyword>
<feature type="region of interest" description="Disordered" evidence="7">
    <location>
        <begin position="155"/>
        <end position="175"/>
    </location>
</feature>
<sequence length="859" mass="96978">MFGYAMPLSAPVYAKSHSRWKKMRFSSFKFFKSSGLEMEQTKRIRSEFPETWIWTDSNFTTDENGEAVYETTVPDTITSWIASAFAINEQTGLGLAPSQLKLRVFRPFFLRLELPYSVKRGEKMALQVLIFNYLETEQEVTVTLKPNPGFELLQKDGSPLRPPRQDLKQNNGNNKRNTILYSRSLSVPGGGGTRAVYFPLKFTEIGQIRLSLQGRAEQANDAIEQTLLVEPEGYRVDRNIPLVIDLSQITTLTTTTETNEQNIQTTEIQQQQQTPQFHQTLEMQFPADYVTGSRKARFELIGDIMGPVLANLDSLVRMPYGCGEQNMVTLVPNIVVLSYLRATHRSTPQMELKIKKYMETGYQRELTYRHSDNSFSAFGEHDPHGSTWLTAFVINSFKQAQAFIYVDDKILEDSIAFLIAQQQESGAFMERGEVLHKAMQGGAAEGGYSLTAYVLIVLLQNHVQNKVTEKARIYLESKLEEQKTDAYSLAIACYSLHLANSEKKTDCLKLLESHQITSNDGNVHWSVIKKEKPSISSLYQQSQPVDIETTSYALLTYMLLDDKIKALPIVKWLTAQRNSLGGFTSTQDTVMALQALGAYAERSYGAAFNVTIKIQNGADSHTFNINPQNSLVLQSYELSNLDSPVEIEAFGSSLAFIQLQYFYYRLPSQRDELAFYCENDLKEQRNGQRLLLDLCCNYTRSGRSNMAVAEIQALSGFKFDEEEIGKLTGIADLQRVELDKDYTKANIYFNSLSDVPVCLSLSSDLVYQVADQKPAQYLLYDYYQPDQQLKSSYGGNQQQTRSLEDTCSECWPDPAALQSSSTSTKTSNNSTTSSPGLFSLTALLACFSSFFTYIFCCYC</sequence>
<evidence type="ECO:0000313" key="11">
    <source>
        <dbReference type="Proteomes" id="UP000095281"/>
    </source>
</evidence>
<organism evidence="11 12">
    <name type="scientific">Meloidogyne hapla</name>
    <name type="common">Root-knot nematode worm</name>
    <dbReference type="NCBI Taxonomy" id="6305"/>
    <lineage>
        <taxon>Eukaryota</taxon>
        <taxon>Metazoa</taxon>
        <taxon>Ecdysozoa</taxon>
        <taxon>Nematoda</taxon>
        <taxon>Chromadorea</taxon>
        <taxon>Rhabditida</taxon>
        <taxon>Tylenchina</taxon>
        <taxon>Tylenchomorpha</taxon>
        <taxon>Tylenchoidea</taxon>
        <taxon>Meloidogynidae</taxon>
        <taxon>Meloidogyninae</taxon>
        <taxon>Meloidogyne</taxon>
    </lineage>
</organism>
<dbReference type="CDD" id="cd02897">
    <property type="entry name" value="A2M_2"/>
    <property type="match status" value="1"/>
</dbReference>
<dbReference type="SMART" id="SM01419">
    <property type="entry name" value="Thiol-ester_cl"/>
    <property type="match status" value="1"/>
</dbReference>
<evidence type="ECO:0000256" key="4">
    <source>
        <dbReference type="ARBA" id="ARBA00022900"/>
    </source>
</evidence>
<evidence type="ECO:0000256" key="5">
    <source>
        <dbReference type="ARBA" id="ARBA00023157"/>
    </source>
</evidence>
<dbReference type="InterPro" id="IPR008930">
    <property type="entry name" value="Terpenoid_cyclase/PrenylTrfase"/>
</dbReference>
<keyword evidence="8" id="KW-1133">Transmembrane helix</keyword>
<dbReference type="PROSITE" id="PS00477">
    <property type="entry name" value="ALPHA_2_MACROGLOBULIN"/>
    <property type="match status" value="1"/>
</dbReference>
<keyword evidence="8" id="KW-0472">Membrane</keyword>
<keyword evidence="3" id="KW-0732">Signal</keyword>
<dbReference type="GO" id="GO:0005615">
    <property type="term" value="C:extracellular space"/>
    <property type="evidence" value="ECO:0007669"/>
    <property type="project" value="InterPro"/>
</dbReference>
<keyword evidence="2" id="KW-0646">Protease inhibitor</keyword>
<evidence type="ECO:0000256" key="6">
    <source>
        <dbReference type="ARBA" id="ARBA00023180"/>
    </source>
</evidence>
<feature type="domain" description="Alpha-2-macroglobulin" evidence="9">
    <location>
        <begin position="51"/>
        <end position="144"/>
    </location>
</feature>
<dbReference type="Gene3D" id="2.60.40.10">
    <property type="entry name" value="Immunoglobulins"/>
    <property type="match status" value="1"/>
</dbReference>
<dbReference type="AlphaFoldDB" id="A0A1I8BTY6"/>
<feature type="transmembrane region" description="Helical" evidence="8">
    <location>
        <begin position="837"/>
        <end position="858"/>
    </location>
</feature>
<evidence type="ECO:0000259" key="9">
    <source>
        <dbReference type="SMART" id="SM01360"/>
    </source>
</evidence>
<evidence type="ECO:0000256" key="2">
    <source>
        <dbReference type="ARBA" id="ARBA00022690"/>
    </source>
</evidence>
<dbReference type="SUPFAM" id="SSF49410">
    <property type="entry name" value="Alpha-macroglobulin receptor domain"/>
    <property type="match status" value="1"/>
</dbReference>
<evidence type="ECO:0000256" key="3">
    <source>
        <dbReference type="ARBA" id="ARBA00022729"/>
    </source>
</evidence>
<dbReference type="SMART" id="SM01361">
    <property type="entry name" value="A2M_recep"/>
    <property type="match status" value="1"/>
</dbReference>
<keyword evidence="5" id="KW-1015">Disulfide bond</keyword>
<dbReference type="Gene3D" id="1.50.10.20">
    <property type="match status" value="1"/>
</dbReference>
<dbReference type="Proteomes" id="UP000095281">
    <property type="component" value="Unplaced"/>
</dbReference>
<dbReference type="Gene3D" id="2.60.120.1540">
    <property type="match status" value="1"/>
</dbReference>
<dbReference type="InterPro" id="IPR011626">
    <property type="entry name" value="Alpha-macroglobulin_TED"/>
</dbReference>
<dbReference type="InterPro" id="IPR001599">
    <property type="entry name" value="Macroglobln_a2"/>
</dbReference>
<dbReference type="InterPro" id="IPR019742">
    <property type="entry name" value="MacrogloblnA2_CS"/>
</dbReference>
<dbReference type="InterPro" id="IPR036595">
    <property type="entry name" value="A-macroglobulin_rcpt-bd_sf"/>
</dbReference>
<dbReference type="PANTHER" id="PTHR11412:SF175">
    <property type="entry name" value="TEP (THIOLESTER CONTAINING PROTEIN)"/>
    <property type="match status" value="1"/>
</dbReference>
<protein>
    <submittedName>
        <fullName evidence="12">NTR domain-containing protein</fullName>
    </submittedName>
</protein>
<accession>A0A1I8BTY6</accession>
<dbReference type="Pfam" id="PF00207">
    <property type="entry name" value="A2M"/>
    <property type="match status" value="1"/>
</dbReference>
<evidence type="ECO:0000259" key="10">
    <source>
        <dbReference type="SMART" id="SM01361"/>
    </source>
</evidence>